<reference evidence="11" key="1">
    <citation type="submission" date="2024-02" db="UniProtKB">
        <authorList>
            <consortium name="WormBaseParasite"/>
        </authorList>
    </citation>
    <scope>IDENTIFICATION</scope>
</reference>
<dbReference type="GO" id="GO:0005634">
    <property type="term" value="C:nucleus"/>
    <property type="evidence" value="ECO:0007669"/>
    <property type="project" value="TreeGrafter"/>
</dbReference>
<evidence type="ECO:0000259" key="9">
    <source>
        <dbReference type="PROSITE" id="PS50011"/>
    </source>
</evidence>
<dbReference type="SUPFAM" id="SSF56112">
    <property type="entry name" value="Protein kinase-like (PK-like)"/>
    <property type="match status" value="1"/>
</dbReference>
<comment type="similarity">
    <text evidence="1">Belongs to the protein kinase superfamily. CMGC Ser/Thr protein kinase family. CDC2/CDKX subfamily.</text>
</comment>
<keyword evidence="2 8" id="KW-0723">Serine/threonine-protein kinase</keyword>
<dbReference type="Gene3D" id="1.10.510.10">
    <property type="entry name" value="Transferase(Phosphotransferase) domain 1"/>
    <property type="match status" value="1"/>
</dbReference>
<keyword evidence="4 7" id="KW-0547">Nucleotide-binding</keyword>
<dbReference type="Proteomes" id="UP000887575">
    <property type="component" value="Unassembled WGS sequence"/>
</dbReference>
<dbReference type="FunFam" id="3.30.200.20:FF:000042">
    <property type="entry name" value="Aurora kinase A"/>
    <property type="match status" value="1"/>
</dbReference>
<proteinExistence type="inferred from homology"/>
<dbReference type="PROSITE" id="PS00108">
    <property type="entry name" value="PROTEIN_KINASE_ST"/>
    <property type="match status" value="1"/>
</dbReference>
<dbReference type="InterPro" id="IPR011009">
    <property type="entry name" value="Kinase-like_dom_sf"/>
</dbReference>
<dbReference type="Gene3D" id="3.30.200.20">
    <property type="entry name" value="Phosphorylase Kinase, domain 1"/>
    <property type="match status" value="1"/>
</dbReference>
<dbReference type="GO" id="GO:0007346">
    <property type="term" value="P:regulation of mitotic cell cycle"/>
    <property type="evidence" value="ECO:0007669"/>
    <property type="project" value="TreeGrafter"/>
</dbReference>
<feature type="domain" description="Protein kinase" evidence="9">
    <location>
        <begin position="43"/>
        <end position="327"/>
    </location>
</feature>
<evidence type="ECO:0000313" key="10">
    <source>
        <dbReference type="Proteomes" id="UP000887575"/>
    </source>
</evidence>
<dbReference type="PANTHER" id="PTHR24056">
    <property type="entry name" value="CELL DIVISION PROTEIN KINASE"/>
    <property type="match status" value="1"/>
</dbReference>
<dbReference type="GO" id="GO:0005524">
    <property type="term" value="F:ATP binding"/>
    <property type="evidence" value="ECO:0007669"/>
    <property type="project" value="UniProtKB-UniRule"/>
</dbReference>
<dbReference type="GO" id="GO:0004674">
    <property type="term" value="F:protein serine/threonine kinase activity"/>
    <property type="evidence" value="ECO:0007669"/>
    <property type="project" value="UniProtKB-KW"/>
</dbReference>
<dbReference type="PROSITE" id="PS00107">
    <property type="entry name" value="PROTEIN_KINASE_ATP"/>
    <property type="match status" value="1"/>
</dbReference>
<evidence type="ECO:0000256" key="8">
    <source>
        <dbReference type="RuleBase" id="RU000304"/>
    </source>
</evidence>
<evidence type="ECO:0000256" key="2">
    <source>
        <dbReference type="ARBA" id="ARBA00022527"/>
    </source>
</evidence>
<accession>A0AAF3EH80</accession>
<name>A0AAF3EH80_9BILA</name>
<keyword evidence="10" id="KW-1185">Reference proteome</keyword>
<dbReference type="InterPro" id="IPR008271">
    <property type="entry name" value="Ser/Thr_kinase_AS"/>
</dbReference>
<evidence type="ECO:0000256" key="6">
    <source>
        <dbReference type="ARBA" id="ARBA00022840"/>
    </source>
</evidence>
<dbReference type="InterPro" id="IPR050108">
    <property type="entry name" value="CDK"/>
</dbReference>
<sequence>MASESVSTSALASFDYVSILTGKRTTIDREFLGHGQCRNVNDFEKLNRLGEGTYGIVYRVRDVHTKEILALKRVRNDETRDGISEAALREITLLKRLKHDNIVDLKGMAVARDVKSMFLVMEYCEQDLASLLDNLKIPFSEAQVKCIIMQLLRGTAYLHSHYVLHRDLKVSNLLLTAGGVLKIADFGLARTFGNEAHPMTPRVVTLWYRCPELLLGSKSQGPAVDMWAIGCILGELLLHRPLLPGKSDIDQMGKIIDLLGTPTERIWPGFSELPEMKNFTLRSQPYNNLKRLFENATSACIDLLNGLFTYHPKGRISASAAIEHVYFTEAPIACETGLMPSFPQHRNRKRSHGNER</sequence>
<dbReference type="WBParaSite" id="MBELARI_LOCUS13342">
    <property type="protein sequence ID" value="MBELARI_LOCUS13342"/>
    <property type="gene ID" value="MBELARI_LOCUS13342"/>
</dbReference>
<dbReference type="PROSITE" id="PS50011">
    <property type="entry name" value="PROTEIN_KINASE_DOM"/>
    <property type="match status" value="1"/>
</dbReference>
<evidence type="ECO:0000256" key="4">
    <source>
        <dbReference type="ARBA" id="ARBA00022741"/>
    </source>
</evidence>
<protein>
    <submittedName>
        <fullName evidence="11">Protein kinase domain-containing protein</fullName>
    </submittedName>
</protein>
<dbReference type="Pfam" id="PF00069">
    <property type="entry name" value="Pkinase"/>
    <property type="match status" value="1"/>
</dbReference>
<keyword evidence="3" id="KW-0808">Transferase</keyword>
<dbReference type="SMART" id="SM00220">
    <property type="entry name" value="S_TKc"/>
    <property type="match status" value="1"/>
</dbReference>
<keyword evidence="6 7" id="KW-0067">ATP-binding</keyword>
<keyword evidence="5" id="KW-0418">Kinase</keyword>
<evidence type="ECO:0000256" key="3">
    <source>
        <dbReference type="ARBA" id="ARBA00022679"/>
    </source>
</evidence>
<dbReference type="InterPro" id="IPR017441">
    <property type="entry name" value="Protein_kinase_ATP_BS"/>
</dbReference>
<dbReference type="FunFam" id="1.10.510.10:FF:000533">
    <property type="entry name" value="cyclin-dependent kinase 10"/>
    <property type="match status" value="1"/>
</dbReference>
<organism evidence="10 11">
    <name type="scientific">Mesorhabditis belari</name>
    <dbReference type="NCBI Taxonomy" id="2138241"/>
    <lineage>
        <taxon>Eukaryota</taxon>
        <taxon>Metazoa</taxon>
        <taxon>Ecdysozoa</taxon>
        <taxon>Nematoda</taxon>
        <taxon>Chromadorea</taxon>
        <taxon>Rhabditida</taxon>
        <taxon>Rhabditina</taxon>
        <taxon>Rhabditomorpha</taxon>
        <taxon>Rhabditoidea</taxon>
        <taxon>Rhabditidae</taxon>
        <taxon>Mesorhabditinae</taxon>
        <taxon>Mesorhabditis</taxon>
    </lineage>
</organism>
<evidence type="ECO:0000256" key="1">
    <source>
        <dbReference type="ARBA" id="ARBA00006485"/>
    </source>
</evidence>
<feature type="binding site" evidence="7">
    <location>
        <position position="72"/>
    </location>
    <ligand>
        <name>ATP</name>
        <dbReference type="ChEBI" id="CHEBI:30616"/>
    </ligand>
</feature>
<evidence type="ECO:0000256" key="5">
    <source>
        <dbReference type="ARBA" id="ARBA00022777"/>
    </source>
</evidence>
<dbReference type="InterPro" id="IPR000719">
    <property type="entry name" value="Prot_kinase_dom"/>
</dbReference>
<evidence type="ECO:0000256" key="7">
    <source>
        <dbReference type="PROSITE-ProRule" id="PRU10141"/>
    </source>
</evidence>
<dbReference type="AlphaFoldDB" id="A0AAF3EH80"/>
<dbReference type="PANTHER" id="PTHR24056:SF508">
    <property type="entry name" value="CYCLIN-DEPENDENT KINASE 10"/>
    <property type="match status" value="1"/>
</dbReference>
<evidence type="ECO:0000313" key="11">
    <source>
        <dbReference type="WBParaSite" id="MBELARI_LOCUS13342"/>
    </source>
</evidence>